<keyword evidence="1" id="KW-0378">Hydrolase</keyword>
<accession>E6QBJ3</accession>
<evidence type="ECO:0000313" key="1">
    <source>
        <dbReference type="EMBL" id="CBI04569.1"/>
    </source>
</evidence>
<sequence length="27" mass="2892">MAADATSEEKTIVAKATIYLNRMGIPP</sequence>
<reference evidence="1" key="1">
    <citation type="submission" date="2009-10" db="EMBL/GenBank/DDBJ databases">
        <title>Diversity of trophic interactions inside an arsenic-rich microbial ecosystem.</title>
        <authorList>
            <person name="Bertin P.N."/>
            <person name="Heinrich-Salmeron A."/>
            <person name="Pelletier E."/>
            <person name="Goulhen-Chollet F."/>
            <person name="Arsene-Ploetze F."/>
            <person name="Gallien S."/>
            <person name="Calteau A."/>
            <person name="Vallenet D."/>
            <person name="Casiot C."/>
            <person name="Chane-Woon-Ming B."/>
            <person name="Giloteaux L."/>
            <person name="Barakat M."/>
            <person name="Bonnefoy V."/>
            <person name="Bruneel O."/>
            <person name="Chandler M."/>
            <person name="Cleiss J."/>
            <person name="Duran R."/>
            <person name="Elbaz-Poulichet F."/>
            <person name="Fonknechten N."/>
            <person name="Lauga B."/>
            <person name="Mornico D."/>
            <person name="Ortet P."/>
            <person name="Schaeffer C."/>
            <person name="Siguier P."/>
            <person name="Alexander Thil Smith A."/>
            <person name="Van Dorsselaer A."/>
            <person name="Weissenbach J."/>
            <person name="Medigue C."/>
            <person name="Le Paslier D."/>
        </authorList>
    </citation>
    <scope>NUCLEOTIDE SEQUENCE</scope>
</reference>
<organism evidence="1">
    <name type="scientific">mine drainage metagenome</name>
    <dbReference type="NCBI Taxonomy" id="410659"/>
    <lineage>
        <taxon>unclassified sequences</taxon>
        <taxon>metagenomes</taxon>
        <taxon>ecological metagenomes</taxon>
    </lineage>
</organism>
<comment type="caution">
    <text evidence="1">The sequence shown here is derived from an EMBL/GenBank/DDBJ whole genome shotgun (WGS) entry which is preliminary data.</text>
</comment>
<dbReference type="GO" id="GO:0004519">
    <property type="term" value="F:endonuclease activity"/>
    <property type="evidence" value="ECO:0007669"/>
    <property type="project" value="UniProtKB-KW"/>
</dbReference>
<keyword evidence="1" id="KW-0255">Endonuclease</keyword>
<proteinExistence type="predicted"/>
<gene>
    <name evidence="1" type="ORF">CARN5_1968</name>
</gene>
<dbReference type="AlphaFoldDB" id="E6QBJ3"/>
<name>E6QBJ3_9ZZZZ</name>
<dbReference type="EMBL" id="CABP01000072">
    <property type="protein sequence ID" value="CBI04569.1"/>
    <property type="molecule type" value="Genomic_DNA"/>
</dbReference>
<protein>
    <submittedName>
        <fullName evidence="1">Putative endonuclease</fullName>
    </submittedName>
</protein>
<keyword evidence="1" id="KW-0540">Nuclease</keyword>